<evidence type="ECO:0000313" key="5">
    <source>
        <dbReference type="Proteomes" id="UP000298642"/>
    </source>
</evidence>
<protein>
    <submittedName>
        <fullName evidence="4">Tripartite tricarboxylate transporter substrate binding protein</fullName>
    </submittedName>
</protein>
<dbReference type="SUPFAM" id="SSF53850">
    <property type="entry name" value="Periplasmic binding protein-like II"/>
    <property type="match status" value="1"/>
</dbReference>
<feature type="chain" id="PRO_5032538484" evidence="3">
    <location>
        <begin position="26"/>
        <end position="346"/>
    </location>
</feature>
<gene>
    <name evidence="4" type="ORF">EIO64_13910</name>
</gene>
<dbReference type="PROSITE" id="PS51257">
    <property type="entry name" value="PROKAR_LIPOPROTEIN"/>
    <property type="match status" value="1"/>
</dbReference>
<evidence type="ECO:0000256" key="2">
    <source>
        <dbReference type="SAM" id="MobiDB-lite"/>
    </source>
</evidence>
<comment type="similarity">
    <text evidence="1">Belongs to the UPF0065 (bug) family.</text>
</comment>
<feature type="region of interest" description="Disordered" evidence="2">
    <location>
        <begin position="32"/>
        <end position="53"/>
    </location>
</feature>
<dbReference type="KEGG" id="obj:EIO64_13910"/>
<dbReference type="Gene3D" id="3.40.190.150">
    <property type="entry name" value="Bordetella uptake gene, domain 1"/>
    <property type="match status" value="1"/>
</dbReference>
<dbReference type="AlphaFoldDB" id="A0A856I4K4"/>
<keyword evidence="5" id="KW-1185">Reference proteome</keyword>
<dbReference type="Gene3D" id="3.40.190.10">
    <property type="entry name" value="Periplasmic binding protein-like II"/>
    <property type="match status" value="1"/>
</dbReference>
<evidence type="ECO:0000256" key="1">
    <source>
        <dbReference type="ARBA" id="ARBA00006987"/>
    </source>
</evidence>
<keyword evidence="3" id="KW-0732">Signal</keyword>
<dbReference type="InterPro" id="IPR042100">
    <property type="entry name" value="Bug_dom1"/>
</dbReference>
<dbReference type="CDD" id="cd07012">
    <property type="entry name" value="PBP2_Bug_TTT"/>
    <property type="match status" value="1"/>
</dbReference>
<dbReference type="EMBL" id="CP034413">
    <property type="protein sequence ID" value="QCI61062.2"/>
    <property type="molecule type" value="Genomic_DNA"/>
</dbReference>
<feature type="compositionally biased region" description="Polar residues" evidence="2">
    <location>
        <begin position="32"/>
        <end position="49"/>
    </location>
</feature>
<accession>A0A856I4K4</accession>
<dbReference type="PANTHER" id="PTHR42928:SF5">
    <property type="entry name" value="BLR1237 PROTEIN"/>
    <property type="match status" value="1"/>
</dbReference>
<dbReference type="PIRSF" id="PIRSF017082">
    <property type="entry name" value="YflP"/>
    <property type="match status" value="1"/>
</dbReference>
<reference evidence="5" key="1">
    <citation type="submission" date="2018-12" db="EMBL/GenBank/DDBJ databases">
        <title>Dusodibacter welbiota gen. nov., sp. nov., isolated from human faeces and emended description of the Oscillibacter genus.</title>
        <authorList>
            <person name="Le Roy T."/>
            <person name="Van der Smissen P."/>
            <person name="Delzenne N."/>
            <person name="Muccioli G."/>
            <person name="Collet J.F."/>
            <person name="Cani P.D."/>
        </authorList>
    </citation>
    <scope>NUCLEOTIDE SEQUENCE [LARGE SCALE GENOMIC DNA]</scope>
    <source>
        <strain evidence="5">J115</strain>
    </source>
</reference>
<proteinExistence type="inferred from homology"/>
<feature type="signal peptide" evidence="3">
    <location>
        <begin position="1"/>
        <end position="25"/>
    </location>
</feature>
<dbReference type="Pfam" id="PF03401">
    <property type="entry name" value="TctC"/>
    <property type="match status" value="1"/>
</dbReference>
<name>A0A856I4K4_9FIRM</name>
<dbReference type="Proteomes" id="UP000298642">
    <property type="component" value="Chromosome"/>
</dbReference>
<evidence type="ECO:0000313" key="4">
    <source>
        <dbReference type="EMBL" id="QCI61062.2"/>
    </source>
</evidence>
<sequence length="346" mass="37025">MKRGEKTMKKLMSLVLALAMILSLAACGGKTTGTSPDSAGDSQQETPATSDGAFPEKQITIIMPWSLGGGPDTIARQVASYGEKYLGVPVIVENHTGGSGTIAMNDALQAEDDGYTMVVANGPLFSLTPSFINVNYTLDDITPLIGMRITEFVVLTNSKSGITNIDELKAYAAEGNTIKYATTGGPGNDSYTMISVLFKLLDIPAEPVPYDGGQEAINALVGGHVDVAIGSPPTYRDYVINGELNCLGTFIPEGLEVEGIGHISSFRDQGVDVDFTGMDYFAVRSSVDDSKKEVLTNFIAEVYADPEFQEFMKGMGMEAWEATESEIVDMVEAQTEAMTEYIPLVQ</sequence>
<organism evidence="4 5">
    <name type="scientific">Dysosmobacter welbionis</name>
    <dbReference type="NCBI Taxonomy" id="2093857"/>
    <lineage>
        <taxon>Bacteria</taxon>
        <taxon>Bacillati</taxon>
        <taxon>Bacillota</taxon>
        <taxon>Clostridia</taxon>
        <taxon>Eubacteriales</taxon>
        <taxon>Oscillospiraceae</taxon>
        <taxon>Dysosmobacter</taxon>
    </lineage>
</organism>
<dbReference type="InterPro" id="IPR005064">
    <property type="entry name" value="BUG"/>
</dbReference>
<evidence type="ECO:0000256" key="3">
    <source>
        <dbReference type="SAM" id="SignalP"/>
    </source>
</evidence>
<dbReference type="PANTHER" id="PTHR42928">
    <property type="entry name" value="TRICARBOXYLATE-BINDING PROTEIN"/>
    <property type="match status" value="1"/>
</dbReference>